<dbReference type="Gene3D" id="1.10.510.10">
    <property type="entry name" value="Transferase(Phosphotransferase) domain 1"/>
    <property type="match status" value="1"/>
</dbReference>
<dbReference type="InterPro" id="IPR011009">
    <property type="entry name" value="Kinase-like_dom_sf"/>
</dbReference>
<dbReference type="GO" id="GO:0016301">
    <property type="term" value="F:kinase activity"/>
    <property type="evidence" value="ECO:0007669"/>
    <property type="project" value="UniProtKB-KW"/>
</dbReference>
<dbReference type="PROSITE" id="PS00107">
    <property type="entry name" value="PROTEIN_KINASE_ATP"/>
    <property type="match status" value="1"/>
</dbReference>
<name>A0ABM4DEU4_HYDVU</name>
<dbReference type="PANTHER" id="PTHR24342">
    <property type="entry name" value="SERINE/THREONINE-PROTEIN KINASE 17"/>
    <property type="match status" value="1"/>
</dbReference>
<reference evidence="10" key="1">
    <citation type="submission" date="2025-08" db="UniProtKB">
        <authorList>
            <consortium name="RefSeq"/>
        </authorList>
    </citation>
    <scope>IDENTIFICATION</scope>
</reference>
<feature type="binding site" evidence="6">
    <location>
        <position position="51"/>
    </location>
    <ligand>
        <name>ATP</name>
        <dbReference type="ChEBI" id="CHEBI:30616"/>
    </ligand>
</feature>
<evidence type="ECO:0000256" key="1">
    <source>
        <dbReference type="ARBA" id="ARBA00022527"/>
    </source>
</evidence>
<keyword evidence="3 6" id="KW-0547">Nucleotide-binding</keyword>
<dbReference type="Pfam" id="PF00069">
    <property type="entry name" value="Pkinase"/>
    <property type="match status" value="1"/>
</dbReference>
<evidence type="ECO:0000256" key="6">
    <source>
        <dbReference type="PROSITE-ProRule" id="PRU10141"/>
    </source>
</evidence>
<gene>
    <name evidence="10" type="primary">LOC105847872</name>
</gene>
<protein>
    <submittedName>
        <fullName evidence="10">Death-associated protein kinase 2 isoform X2</fullName>
    </submittedName>
</protein>
<dbReference type="SMART" id="SM00220">
    <property type="entry name" value="S_TKc"/>
    <property type="match status" value="1"/>
</dbReference>
<evidence type="ECO:0000313" key="10">
    <source>
        <dbReference type="RefSeq" id="XP_065672936.1"/>
    </source>
</evidence>
<organism evidence="9 10">
    <name type="scientific">Hydra vulgaris</name>
    <name type="common">Hydra</name>
    <name type="synonym">Hydra attenuata</name>
    <dbReference type="NCBI Taxonomy" id="6087"/>
    <lineage>
        <taxon>Eukaryota</taxon>
        <taxon>Metazoa</taxon>
        <taxon>Cnidaria</taxon>
        <taxon>Hydrozoa</taxon>
        <taxon>Hydroidolina</taxon>
        <taxon>Anthoathecata</taxon>
        <taxon>Aplanulata</taxon>
        <taxon>Hydridae</taxon>
        <taxon>Hydra</taxon>
    </lineage>
</organism>
<dbReference type="SUPFAM" id="SSF56112">
    <property type="entry name" value="Protein kinase-like (PK-like)"/>
    <property type="match status" value="1"/>
</dbReference>
<evidence type="ECO:0000313" key="9">
    <source>
        <dbReference type="Proteomes" id="UP001652625"/>
    </source>
</evidence>
<dbReference type="PROSITE" id="PS50011">
    <property type="entry name" value="PROTEIN_KINASE_DOM"/>
    <property type="match status" value="1"/>
</dbReference>
<dbReference type="GeneID" id="105847872"/>
<keyword evidence="9" id="KW-1185">Reference proteome</keyword>
<dbReference type="Gene3D" id="3.30.200.20">
    <property type="entry name" value="Phosphorylase Kinase, domain 1"/>
    <property type="match status" value="1"/>
</dbReference>
<dbReference type="RefSeq" id="XP_065672936.1">
    <property type="nucleotide sequence ID" value="XM_065816864.1"/>
</dbReference>
<keyword evidence="5 6" id="KW-0067">ATP-binding</keyword>
<evidence type="ECO:0000256" key="2">
    <source>
        <dbReference type="ARBA" id="ARBA00022679"/>
    </source>
</evidence>
<keyword evidence="1 7" id="KW-0723">Serine/threonine-protein kinase</keyword>
<keyword evidence="2" id="KW-0808">Transferase</keyword>
<evidence type="ECO:0000256" key="5">
    <source>
        <dbReference type="ARBA" id="ARBA00022840"/>
    </source>
</evidence>
<evidence type="ECO:0000259" key="8">
    <source>
        <dbReference type="PROSITE" id="PS50011"/>
    </source>
</evidence>
<dbReference type="InterPro" id="IPR017441">
    <property type="entry name" value="Protein_kinase_ATP_BS"/>
</dbReference>
<keyword evidence="4 10" id="KW-0418">Kinase</keyword>
<dbReference type="InterPro" id="IPR008271">
    <property type="entry name" value="Ser/Thr_kinase_AS"/>
</dbReference>
<evidence type="ECO:0000256" key="4">
    <source>
        <dbReference type="ARBA" id="ARBA00022777"/>
    </source>
</evidence>
<feature type="domain" description="Protein kinase" evidence="8">
    <location>
        <begin position="22"/>
        <end position="282"/>
    </location>
</feature>
<dbReference type="InterPro" id="IPR000719">
    <property type="entry name" value="Prot_kinase_dom"/>
</dbReference>
<accession>A0ABM4DEU4</accession>
<dbReference type="Proteomes" id="UP001652625">
    <property type="component" value="Chromosome 13"/>
</dbReference>
<dbReference type="PANTHER" id="PTHR24342:SF14">
    <property type="entry name" value="DEATH-ASSOCIATED PROTEIN KINASE DAPK-1"/>
    <property type="match status" value="1"/>
</dbReference>
<comment type="similarity">
    <text evidence="7">Belongs to the protein kinase superfamily.</text>
</comment>
<sequence>MDSFEVVKEMEQNYKKNLEQFYEVKEELGRGHFAVVKKCVSRENNLEVAAKFIKLKRSKASKIGMSKELIERESNILFAIDHAKIIKLYDIFDIGSEIVLVLELLTGGELFDKICESEYLKESDACSYMIQVLEAVQHIHSFNIVHLDIKPENIVLQSKNSSEIKLVDFGLAQRLVPGKDVREIMGTAEFVAPEIVNYEPIGCYTDMWAIGVLAYILVSGASPFLGDTNEETLEAIGRVDYEFDDESFGHISNYALEFISNLLIKQPKKRLTAEGCLKHDWLIHMSPQDHSNSAVIATSKLKDYLAKRRWMKSFQKLSAIRKFSQITDVLSNQIDNTENMKLQDLQVEENSLQEEDNN</sequence>
<evidence type="ECO:0000256" key="3">
    <source>
        <dbReference type="ARBA" id="ARBA00022741"/>
    </source>
</evidence>
<dbReference type="PROSITE" id="PS00108">
    <property type="entry name" value="PROTEIN_KINASE_ST"/>
    <property type="match status" value="1"/>
</dbReference>
<evidence type="ECO:0000256" key="7">
    <source>
        <dbReference type="RuleBase" id="RU000304"/>
    </source>
</evidence>
<proteinExistence type="inferred from homology"/>